<dbReference type="InterPro" id="IPR044824">
    <property type="entry name" value="MAIN-like"/>
</dbReference>
<evidence type="ECO:0000259" key="1">
    <source>
        <dbReference type="Pfam" id="PF10536"/>
    </source>
</evidence>
<dbReference type="EMBL" id="BAABME010009930">
    <property type="protein sequence ID" value="GAA0176078.1"/>
    <property type="molecule type" value="Genomic_DNA"/>
</dbReference>
<dbReference type="InterPro" id="IPR019557">
    <property type="entry name" value="AminoTfrase-like_pln_mobile"/>
</dbReference>
<comment type="caution">
    <text evidence="2">The sequence shown here is derived from an EMBL/GenBank/DDBJ whole genome shotgun (WGS) entry which is preliminary data.</text>
</comment>
<feature type="domain" description="Aminotransferase-like plant mobile" evidence="1">
    <location>
        <begin position="132"/>
        <end position="321"/>
    </location>
</feature>
<dbReference type="PANTHER" id="PTHR46033">
    <property type="entry name" value="PROTEIN MAIN-LIKE 2"/>
    <property type="match status" value="1"/>
</dbReference>
<name>A0AAV3RJ64_LITER</name>
<dbReference type="GO" id="GO:0010073">
    <property type="term" value="P:meristem maintenance"/>
    <property type="evidence" value="ECO:0007669"/>
    <property type="project" value="InterPro"/>
</dbReference>
<accession>A0AAV3RJ64</accession>
<reference evidence="2 3" key="1">
    <citation type="submission" date="2024-01" db="EMBL/GenBank/DDBJ databases">
        <title>The complete chloroplast genome sequence of Lithospermum erythrorhizon: insights into the phylogenetic relationship among Boraginaceae species and the maternal lineages of purple gromwells.</title>
        <authorList>
            <person name="Okada T."/>
            <person name="Watanabe K."/>
        </authorList>
    </citation>
    <scope>NUCLEOTIDE SEQUENCE [LARGE SCALE GENOMIC DNA]</scope>
</reference>
<proteinExistence type="predicted"/>
<keyword evidence="3" id="KW-1185">Reference proteome</keyword>
<protein>
    <recommendedName>
        <fullName evidence="1">Aminotransferase-like plant mobile domain-containing protein</fullName>
    </recommendedName>
</protein>
<sequence length="340" mass="38130">MVSFLTKGERPNLHLHIHDYKENDDTYLVVHHSLYKGHCPSWGSLSSKDTGGGMNWTPSEPSHQYVLVDRGHSRDEPPKIYLFLRESVATGRCAWRDPIALHGLFEYTLGYWEWVENILTRYSPKLSAARLYDEVRASLFTYEYSDALMKAFVECWSLSTNTLLLPHGEVSISLWDLCKLGGLVVAGHLMDEVVPSAECLPSSLDKSDRIAESCRFLLHAYHHLVSSSPDHSISMVDWIGFAESLRVFKLLEIPSTSSDEVYCAAFLSCWLCVFVLPLDPAGSIPHNVFKMASCMVVGKVVSLAIPVLASIYNGLHLITAARYPCNSGCCFPIHYLLGWI</sequence>
<organism evidence="2 3">
    <name type="scientific">Lithospermum erythrorhizon</name>
    <name type="common">Purple gromwell</name>
    <name type="synonym">Lithospermum officinale var. erythrorhizon</name>
    <dbReference type="NCBI Taxonomy" id="34254"/>
    <lineage>
        <taxon>Eukaryota</taxon>
        <taxon>Viridiplantae</taxon>
        <taxon>Streptophyta</taxon>
        <taxon>Embryophyta</taxon>
        <taxon>Tracheophyta</taxon>
        <taxon>Spermatophyta</taxon>
        <taxon>Magnoliopsida</taxon>
        <taxon>eudicotyledons</taxon>
        <taxon>Gunneridae</taxon>
        <taxon>Pentapetalae</taxon>
        <taxon>asterids</taxon>
        <taxon>lamiids</taxon>
        <taxon>Boraginales</taxon>
        <taxon>Boraginaceae</taxon>
        <taxon>Boraginoideae</taxon>
        <taxon>Lithospermeae</taxon>
        <taxon>Lithospermum</taxon>
    </lineage>
</organism>
<evidence type="ECO:0000313" key="2">
    <source>
        <dbReference type="EMBL" id="GAA0176078.1"/>
    </source>
</evidence>
<dbReference type="Pfam" id="PF10536">
    <property type="entry name" value="PMD"/>
    <property type="match status" value="1"/>
</dbReference>
<dbReference type="AlphaFoldDB" id="A0AAV3RJ64"/>
<dbReference type="Proteomes" id="UP001454036">
    <property type="component" value="Unassembled WGS sequence"/>
</dbReference>
<gene>
    <name evidence="2" type="ORF">LIER_29135</name>
</gene>
<evidence type="ECO:0000313" key="3">
    <source>
        <dbReference type="Proteomes" id="UP001454036"/>
    </source>
</evidence>
<dbReference type="PANTHER" id="PTHR46033:SF65">
    <property type="entry name" value="AMINOTRANSFERASE-LIKE PLANT MOBILE DOMAIN-CONTAINING PROTEIN"/>
    <property type="match status" value="1"/>
</dbReference>